<evidence type="ECO:0000313" key="3">
    <source>
        <dbReference type="EMBL" id="MSC50348.1"/>
    </source>
</evidence>
<evidence type="ECO:0000313" key="4">
    <source>
        <dbReference type="Proteomes" id="UP000462091"/>
    </source>
</evidence>
<dbReference type="SUPFAM" id="SSF47413">
    <property type="entry name" value="lambda repressor-like DNA-binding domains"/>
    <property type="match status" value="1"/>
</dbReference>
<dbReference type="GO" id="GO:0003677">
    <property type="term" value="F:DNA binding"/>
    <property type="evidence" value="ECO:0007669"/>
    <property type="project" value="UniProtKB-KW"/>
</dbReference>
<sequence>MIKTDLFAERLKELRKLSGDSQRKLAEKLFISQVTVSCYEQGRARPSFETLVAICKLYGTSSDYLLGLTDDDPSDEFRKNRH</sequence>
<organism evidence="3 4">
    <name type="scientific">Faecalibacterium prausnitzii</name>
    <dbReference type="NCBI Taxonomy" id="853"/>
    <lineage>
        <taxon>Bacteria</taxon>
        <taxon>Bacillati</taxon>
        <taxon>Bacillota</taxon>
        <taxon>Clostridia</taxon>
        <taxon>Eubacteriales</taxon>
        <taxon>Oscillospiraceae</taxon>
        <taxon>Faecalibacterium</taxon>
    </lineage>
</organism>
<accession>A0A844DD14</accession>
<dbReference type="Proteomes" id="UP000462091">
    <property type="component" value="Unassembled WGS sequence"/>
</dbReference>
<proteinExistence type="predicted"/>
<dbReference type="PROSITE" id="PS50943">
    <property type="entry name" value="HTH_CROC1"/>
    <property type="match status" value="1"/>
</dbReference>
<dbReference type="InterPro" id="IPR010982">
    <property type="entry name" value="Lambda_DNA-bd_dom_sf"/>
</dbReference>
<feature type="domain" description="HTH cro/C1-type" evidence="2">
    <location>
        <begin position="11"/>
        <end position="65"/>
    </location>
</feature>
<dbReference type="PANTHER" id="PTHR46558:SF4">
    <property type="entry name" value="DNA-BIDING PHAGE PROTEIN"/>
    <property type="match status" value="1"/>
</dbReference>
<dbReference type="InterPro" id="IPR001387">
    <property type="entry name" value="Cro/C1-type_HTH"/>
</dbReference>
<comment type="caution">
    <text evidence="3">The sequence shown here is derived from an EMBL/GenBank/DDBJ whole genome shotgun (WGS) entry which is preliminary data.</text>
</comment>
<dbReference type="EMBL" id="WKQM01000001">
    <property type="protein sequence ID" value="MSC50348.1"/>
    <property type="molecule type" value="Genomic_DNA"/>
</dbReference>
<dbReference type="CDD" id="cd00093">
    <property type="entry name" value="HTH_XRE"/>
    <property type="match status" value="1"/>
</dbReference>
<gene>
    <name evidence="3" type="ORF">GKE10_00150</name>
</gene>
<dbReference type="Pfam" id="PF01381">
    <property type="entry name" value="HTH_3"/>
    <property type="match status" value="1"/>
</dbReference>
<reference evidence="3 4" key="1">
    <citation type="journal article" date="2019" name="Nat. Med.">
        <title>A library of human gut bacterial isolates paired with longitudinal multiomics data enables mechanistic microbiome research.</title>
        <authorList>
            <person name="Poyet M."/>
            <person name="Groussin M."/>
            <person name="Gibbons S.M."/>
            <person name="Avila-Pacheco J."/>
            <person name="Jiang X."/>
            <person name="Kearney S.M."/>
            <person name="Perrotta A.R."/>
            <person name="Berdy B."/>
            <person name="Zhao S."/>
            <person name="Lieberman T.D."/>
            <person name="Swanson P.K."/>
            <person name="Smith M."/>
            <person name="Roesemann S."/>
            <person name="Alexander J.E."/>
            <person name="Rich S.A."/>
            <person name="Livny J."/>
            <person name="Vlamakis H."/>
            <person name="Clish C."/>
            <person name="Bullock K."/>
            <person name="Deik A."/>
            <person name="Scott J."/>
            <person name="Pierce K.A."/>
            <person name="Xavier R.J."/>
            <person name="Alm E.J."/>
        </authorList>
    </citation>
    <scope>NUCLEOTIDE SEQUENCE [LARGE SCALE GENOMIC DNA]</scope>
    <source>
        <strain evidence="3 4">BIOML-B1</strain>
    </source>
</reference>
<dbReference type="PANTHER" id="PTHR46558">
    <property type="entry name" value="TRACRIPTIONAL REGULATORY PROTEIN-RELATED-RELATED"/>
    <property type="match status" value="1"/>
</dbReference>
<keyword evidence="1" id="KW-0238">DNA-binding</keyword>
<dbReference type="RefSeq" id="WP_154265263.1">
    <property type="nucleotide sequence ID" value="NZ_WKQM01000001.1"/>
</dbReference>
<name>A0A844DD14_9FIRM</name>
<evidence type="ECO:0000259" key="2">
    <source>
        <dbReference type="PROSITE" id="PS50943"/>
    </source>
</evidence>
<protein>
    <submittedName>
        <fullName evidence="3">Helix-turn-helix domain-containing protein</fullName>
    </submittedName>
</protein>
<dbReference type="AlphaFoldDB" id="A0A844DD14"/>
<evidence type="ECO:0000256" key="1">
    <source>
        <dbReference type="ARBA" id="ARBA00023125"/>
    </source>
</evidence>
<dbReference type="SMART" id="SM00530">
    <property type="entry name" value="HTH_XRE"/>
    <property type="match status" value="1"/>
</dbReference>
<dbReference type="Gene3D" id="1.10.260.40">
    <property type="entry name" value="lambda repressor-like DNA-binding domains"/>
    <property type="match status" value="1"/>
</dbReference>